<proteinExistence type="predicted"/>
<gene>
    <name evidence="3" type="ORF">TKK_015396</name>
</gene>
<name>A0ABD2W8Q8_9HYME</name>
<keyword evidence="4" id="KW-1185">Reference proteome</keyword>
<dbReference type="InterPro" id="IPR004242">
    <property type="entry name" value="Transposase_21"/>
</dbReference>
<keyword evidence="1" id="KW-0175">Coiled coil</keyword>
<sequence length="769" mass="87937">MDDQNCPEINENSVEEINESFDYSENHCRVVFDSDDDDSDSDEEFLNGDVENPKDSNKHVVDDRTMFPSSGCTVTEVITMLNAFIIKFNPTKKLQDALIELVKVLVGEQFKTWNYNSYRIKKQLNPSPGGGGGCTKHFYCEKCNEVLLSIESSKKIDCTVKCSSCGDEIVLCHRSKNFITLKVKNQLETLLNRPDIQEHMRNFVEERETYLEDGITDVQDSLKYKQLQLAHPGALTFNFNTDGAQLFNSSKKSLWPLQLYINELPPEIRFKHIIIAALMETESEPTAKLMNLYMKELVEEMQQLREEGVQIINSLSGEIEYVSIMPFTGNVDTVARPKLQNRIQFKRAYGCSWCYHPGIWIDGSMRYVLQNEDAPLRSHVEHVSDMKFALESSKSIRGVKGESILLSLCNFDIVWDLPPDYMHGTLLGVTKQLLNKRSIRPLEFSGKYKATEWRNWLLFVSLPALKDILPPEEFLSYCYLVDSIYRLLKAPITPEDLRRVEYNLLKFVGESEMNYGRGFVTFNLHSLNHLHHAVQQTGPLWVTSAFPFENGIYLFMKEINAPNGCLQQLSEKWIRRNQFQAELSHAKEDGNRILQYFDGKCYIYGSEIEVEDNDFGTGDDGLPIVEHMYKLKKKLSVKVLVEIIHIDRKMLKSNSKEDIKQISSSIPDEENSSNNGHINVPIATNGDLTLPISLPDALQSQTSYKILAQTDNFGNEYVNENAMSDVLKKCHFYLPAIRRSILKGLRSTEIPRNGEGYSQPHNKVTLNAG</sequence>
<evidence type="ECO:0000256" key="1">
    <source>
        <dbReference type="SAM" id="Coils"/>
    </source>
</evidence>
<dbReference type="PANTHER" id="PTHR46579:SF1">
    <property type="entry name" value="F5_8 TYPE C DOMAIN-CONTAINING PROTEIN"/>
    <property type="match status" value="1"/>
</dbReference>
<dbReference type="EMBL" id="JBJJXI010000123">
    <property type="protein sequence ID" value="KAL3389124.1"/>
    <property type="molecule type" value="Genomic_DNA"/>
</dbReference>
<evidence type="ECO:0000256" key="2">
    <source>
        <dbReference type="SAM" id="MobiDB-lite"/>
    </source>
</evidence>
<comment type="caution">
    <text evidence="3">The sequence shown here is derived from an EMBL/GenBank/DDBJ whole genome shotgun (WGS) entry which is preliminary data.</text>
</comment>
<protein>
    <recommendedName>
        <fullName evidence="5">Transposase domain-containing protein</fullName>
    </recommendedName>
</protein>
<dbReference type="Pfam" id="PF02992">
    <property type="entry name" value="Transposase_21"/>
    <property type="match status" value="1"/>
</dbReference>
<evidence type="ECO:0008006" key="5">
    <source>
        <dbReference type="Google" id="ProtNLM"/>
    </source>
</evidence>
<accession>A0ABD2W8Q8</accession>
<evidence type="ECO:0000313" key="4">
    <source>
        <dbReference type="Proteomes" id="UP001627154"/>
    </source>
</evidence>
<reference evidence="3 4" key="1">
    <citation type="journal article" date="2024" name="bioRxiv">
        <title>A reference genome for Trichogramma kaykai: A tiny desert-dwelling parasitoid wasp with competing sex-ratio distorters.</title>
        <authorList>
            <person name="Culotta J."/>
            <person name="Lindsey A.R."/>
        </authorList>
    </citation>
    <scope>NUCLEOTIDE SEQUENCE [LARGE SCALE GENOMIC DNA]</scope>
    <source>
        <strain evidence="3 4">KSX58</strain>
    </source>
</reference>
<dbReference type="AlphaFoldDB" id="A0ABD2W8Q8"/>
<dbReference type="Proteomes" id="UP001627154">
    <property type="component" value="Unassembled WGS sequence"/>
</dbReference>
<feature type="coiled-coil region" evidence="1">
    <location>
        <begin position="287"/>
        <end position="314"/>
    </location>
</feature>
<feature type="region of interest" description="Disordered" evidence="2">
    <location>
        <begin position="32"/>
        <end position="56"/>
    </location>
</feature>
<evidence type="ECO:0000313" key="3">
    <source>
        <dbReference type="EMBL" id="KAL3389124.1"/>
    </source>
</evidence>
<organism evidence="3 4">
    <name type="scientific">Trichogramma kaykai</name>
    <dbReference type="NCBI Taxonomy" id="54128"/>
    <lineage>
        <taxon>Eukaryota</taxon>
        <taxon>Metazoa</taxon>
        <taxon>Ecdysozoa</taxon>
        <taxon>Arthropoda</taxon>
        <taxon>Hexapoda</taxon>
        <taxon>Insecta</taxon>
        <taxon>Pterygota</taxon>
        <taxon>Neoptera</taxon>
        <taxon>Endopterygota</taxon>
        <taxon>Hymenoptera</taxon>
        <taxon>Apocrita</taxon>
        <taxon>Proctotrupomorpha</taxon>
        <taxon>Chalcidoidea</taxon>
        <taxon>Trichogrammatidae</taxon>
        <taxon>Trichogramma</taxon>
    </lineage>
</organism>
<dbReference type="PANTHER" id="PTHR46579">
    <property type="entry name" value="F5/8 TYPE C DOMAIN-CONTAINING PROTEIN-RELATED"/>
    <property type="match status" value="1"/>
</dbReference>
<feature type="compositionally biased region" description="Acidic residues" evidence="2">
    <location>
        <begin position="33"/>
        <end position="46"/>
    </location>
</feature>